<evidence type="ECO:0000256" key="1">
    <source>
        <dbReference type="ARBA" id="ARBA00004141"/>
    </source>
</evidence>
<evidence type="ECO:0000256" key="7">
    <source>
        <dbReference type="ARBA" id="ARBA00023136"/>
    </source>
</evidence>
<gene>
    <name evidence="12" type="ORF">Amon01_000028100</name>
</gene>
<evidence type="ECO:0000256" key="4">
    <source>
        <dbReference type="ARBA" id="ARBA00022692"/>
    </source>
</evidence>
<feature type="transmembrane region" description="Helical" evidence="11">
    <location>
        <begin position="215"/>
        <end position="238"/>
    </location>
</feature>
<keyword evidence="6" id="KW-0297">G-protein coupled receptor</keyword>
<protein>
    <submittedName>
        <fullName evidence="12">Unnamed protein product</fullName>
    </submittedName>
</protein>
<dbReference type="PRINTS" id="PR00899">
    <property type="entry name" value="GPCRSTE3"/>
</dbReference>
<keyword evidence="7 11" id="KW-0472">Membrane</keyword>
<dbReference type="CDD" id="cd14966">
    <property type="entry name" value="7tmD_STE3"/>
    <property type="match status" value="1"/>
</dbReference>
<evidence type="ECO:0000256" key="9">
    <source>
        <dbReference type="ARBA" id="ARBA00023224"/>
    </source>
</evidence>
<dbReference type="PANTHER" id="PTHR28097">
    <property type="entry name" value="PHEROMONE A FACTOR RECEPTOR"/>
    <property type="match status" value="1"/>
</dbReference>
<accession>A0A9W6YR80</accession>
<evidence type="ECO:0000256" key="3">
    <source>
        <dbReference type="ARBA" id="ARBA00022507"/>
    </source>
</evidence>
<feature type="transmembrane region" description="Helical" evidence="11">
    <location>
        <begin position="40"/>
        <end position="59"/>
    </location>
</feature>
<keyword evidence="4 11" id="KW-0812">Transmembrane</keyword>
<evidence type="ECO:0000256" key="5">
    <source>
        <dbReference type="ARBA" id="ARBA00022989"/>
    </source>
</evidence>
<dbReference type="Pfam" id="PF02076">
    <property type="entry name" value="STE3"/>
    <property type="match status" value="1"/>
</dbReference>
<reference evidence="12" key="1">
    <citation type="submission" date="2023-04" db="EMBL/GenBank/DDBJ databases">
        <title>Ambrosiozyma monospora NBRC 1965.</title>
        <authorList>
            <person name="Ichikawa N."/>
            <person name="Sato H."/>
            <person name="Tonouchi N."/>
        </authorList>
    </citation>
    <scope>NUCLEOTIDE SEQUENCE</scope>
    <source>
        <strain evidence="12">NBRC 1965</strain>
    </source>
</reference>
<dbReference type="InterPro" id="IPR001499">
    <property type="entry name" value="GPCR_STE3"/>
</dbReference>
<dbReference type="EMBL" id="BSXU01000082">
    <property type="protein sequence ID" value="GMG19196.1"/>
    <property type="molecule type" value="Genomic_DNA"/>
</dbReference>
<keyword evidence="5 11" id="KW-1133">Transmembrane helix</keyword>
<evidence type="ECO:0000313" key="12">
    <source>
        <dbReference type="EMBL" id="GMG19196.1"/>
    </source>
</evidence>
<dbReference type="Proteomes" id="UP001165063">
    <property type="component" value="Unassembled WGS sequence"/>
</dbReference>
<feature type="region of interest" description="Disordered" evidence="10">
    <location>
        <begin position="342"/>
        <end position="383"/>
    </location>
</feature>
<evidence type="ECO:0000256" key="11">
    <source>
        <dbReference type="SAM" id="Phobius"/>
    </source>
</evidence>
<evidence type="ECO:0000256" key="10">
    <source>
        <dbReference type="SAM" id="MobiDB-lite"/>
    </source>
</evidence>
<evidence type="ECO:0000256" key="8">
    <source>
        <dbReference type="ARBA" id="ARBA00023170"/>
    </source>
</evidence>
<feature type="transmembrane region" description="Helical" evidence="11">
    <location>
        <begin position="164"/>
        <end position="190"/>
    </location>
</feature>
<comment type="caution">
    <text evidence="12">The sequence shown here is derived from an EMBL/GenBank/DDBJ whole genome shotgun (WGS) entry which is preliminary data.</text>
</comment>
<dbReference type="GO" id="GO:0005886">
    <property type="term" value="C:plasma membrane"/>
    <property type="evidence" value="ECO:0007669"/>
    <property type="project" value="TreeGrafter"/>
</dbReference>
<dbReference type="OrthoDB" id="2874149at2759"/>
<keyword evidence="8" id="KW-0675">Receptor</keyword>
<feature type="transmembrane region" description="Helical" evidence="11">
    <location>
        <begin position="6"/>
        <end position="28"/>
    </location>
</feature>
<comment type="subcellular location">
    <subcellularLocation>
        <location evidence="1">Membrane</location>
        <topology evidence="1">Multi-pass membrane protein</topology>
    </subcellularLocation>
</comment>
<evidence type="ECO:0000256" key="6">
    <source>
        <dbReference type="ARBA" id="ARBA00023040"/>
    </source>
</evidence>
<dbReference type="AlphaFoldDB" id="A0A9W6YR80"/>
<dbReference type="GO" id="GO:0004932">
    <property type="term" value="F:mating-type factor pheromone receptor activity"/>
    <property type="evidence" value="ECO:0007669"/>
    <property type="project" value="InterPro"/>
</dbReference>
<dbReference type="GO" id="GO:0000750">
    <property type="term" value="P:pheromone-dependent signal transduction involved in conjugation with cellular fusion"/>
    <property type="evidence" value="ECO:0007669"/>
    <property type="project" value="TreeGrafter"/>
</dbReference>
<dbReference type="PANTHER" id="PTHR28097:SF1">
    <property type="entry name" value="PHEROMONE A FACTOR RECEPTOR"/>
    <property type="match status" value="1"/>
</dbReference>
<feature type="transmembrane region" description="Helical" evidence="11">
    <location>
        <begin position="275"/>
        <end position="293"/>
    </location>
</feature>
<evidence type="ECO:0000256" key="2">
    <source>
        <dbReference type="ARBA" id="ARBA00011085"/>
    </source>
</evidence>
<proteinExistence type="inferred from homology"/>
<feature type="transmembrane region" description="Helical" evidence="11">
    <location>
        <begin position="116"/>
        <end position="140"/>
    </location>
</feature>
<feature type="transmembrane region" description="Helical" evidence="11">
    <location>
        <begin position="79"/>
        <end position="104"/>
    </location>
</feature>
<comment type="similarity">
    <text evidence="2">Belongs to the G-protein coupled receptor 4 family.</text>
</comment>
<keyword evidence="3" id="KW-0589">Pheromone response</keyword>
<keyword evidence="13" id="KW-1185">Reference proteome</keyword>
<keyword evidence="9" id="KW-0807">Transducer</keyword>
<name>A0A9W6YR80_AMBMO</name>
<organism evidence="12 13">
    <name type="scientific">Ambrosiozyma monospora</name>
    <name type="common">Yeast</name>
    <name type="synonym">Endomycopsis monosporus</name>
    <dbReference type="NCBI Taxonomy" id="43982"/>
    <lineage>
        <taxon>Eukaryota</taxon>
        <taxon>Fungi</taxon>
        <taxon>Dikarya</taxon>
        <taxon>Ascomycota</taxon>
        <taxon>Saccharomycotina</taxon>
        <taxon>Pichiomycetes</taxon>
        <taxon>Pichiales</taxon>
        <taxon>Pichiaceae</taxon>
        <taxon>Ambrosiozyma</taxon>
    </lineage>
</organism>
<sequence>MSNLIALQRVFIFFHTICFFLNIPSLAWHAKSKNVPAIGLFIYLELMTIKGFVDAVVWGGSDYITAWDGKGWCDIMVRISIGSSIGCLVAISCISMNLFLILLANQYTVYWFSHHVLKLCVELCLVFLFPLLIMGISYFAQPSRYYILRLSGCKVGFTSDRISILVFFVWIILWCLVSFVSTVSTLLIYFKKRRQAKNIIQCTNSGLTMRKFARLLIFCFVVIAAVIPSCLCTVIIAAESMLPEFYVKSLHDHLLWDIIIRMKHAKYSDFDRCSYIAVSIVSFFLFGCGADAIHMYGHFARKVPGVNILMRKWDERKLRIENERQALKLKNMGITDNAQNTLYGEKENDLNTPTTLYREGSSSDDPFGDSKMNSPTDTHFSNDDVSYSKDIEYELQAMEDEVARYNYITEKYT</sequence>
<evidence type="ECO:0000313" key="13">
    <source>
        <dbReference type="Proteomes" id="UP001165063"/>
    </source>
</evidence>